<feature type="transmembrane region" description="Helical" evidence="5">
    <location>
        <begin position="20"/>
        <end position="39"/>
    </location>
</feature>
<feature type="transmembrane region" description="Helical" evidence="5">
    <location>
        <begin position="79"/>
        <end position="101"/>
    </location>
</feature>
<dbReference type="GO" id="GO:0016020">
    <property type="term" value="C:membrane"/>
    <property type="evidence" value="ECO:0007669"/>
    <property type="project" value="UniProtKB-SubCell"/>
</dbReference>
<dbReference type="AlphaFoldDB" id="A0A1V0M6A5"/>
<dbReference type="GO" id="GO:0016301">
    <property type="term" value="F:kinase activity"/>
    <property type="evidence" value="ECO:0007669"/>
    <property type="project" value="UniProtKB-KW"/>
</dbReference>
<feature type="transmembrane region" description="Helical" evidence="5">
    <location>
        <begin position="163"/>
        <end position="181"/>
    </location>
</feature>
<keyword evidence="6" id="KW-0418">Kinase</keyword>
<keyword evidence="2 5" id="KW-0812">Transmembrane</keyword>
<reference evidence="7" key="2">
    <citation type="submission" date="2020-01" db="EMBL/GenBank/DDBJ databases">
        <title>Bacteria Cultured from War Wounds Associated with the Conflict in Eastern Ukraine.</title>
        <authorList>
            <person name="Snesrud E."/>
            <person name="Galac M.R."/>
            <person name="Mc Gann P."/>
            <person name="Valentine K."/>
            <person name="Viacheslav K."/>
        </authorList>
    </citation>
    <scope>NUCLEOTIDE SEQUENCE</scope>
    <source>
        <strain evidence="7">VNMU148</strain>
    </source>
</reference>
<dbReference type="EMBL" id="WXZT01000024">
    <property type="protein sequence ID" value="MZZ16072.1"/>
    <property type="molecule type" value="Genomic_DNA"/>
</dbReference>
<evidence type="ECO:0000256" key="5">
    <source>
        <dbReference type="SAM" id="Phobius"/>
    </source>
</evidence>
<keyword evidence="4 5" id="KW-0472">Membrane</keyword>
<evidence type="ECO:0000313" key="7">
    <source>
        <dbReference type="EMBL" id="MZZ16072.1"/>
    </source>
</evidence>
<dbReference type="Pfam" id="PF01027">
    <property type="entry name" value="Bax1-I"/>
    <property type="match status" value="1"/>
</dbReference>
<comment type="subcellular location">
    <subcellularLocation>
        <location evidence="1">Membrane</location>
        <topology evidence="1">Multi-pass membrane protein</topology>
    </subcellularLocation>
</comment>
<reference evidence="6" key="1">
    <citation type="submission" date="2017-01" db="EMBL/GenBank/DDBJ databases">
        <title>Complete nucleotide sequence of an IncP-2 blaVIM-2-harboring megaplasmid from Pseudomonas aeruginosa.</title>
        <authorList>
            <person name="Botelho J."/>
            <person name="Grosso F."/>
            <person name="Mabrouk A."/>
            <person name="Peixe L."/>
        </authorList>
    </citation>
    <scope>NUCLEOTIDE SEQUENCE</scope>
    <source>
        <strain evidence="6">FFUP_PS_37</strain>
        <plasmid evidence="6">pJB37</plasmid>
    </source>
</reference>
<gene>
    <name evidence="7" type="ORF">GUL26_27785</name>
</gene>
<keyword evidence="6" id="KW-0614">Plasmid</keyword>
<keyword evidence="6" id="KW-0808">Transferase</keyword>
<dbReference type="RefSeq" id="WP_010792788.1">
    <property type="nucleotide sequence ID" value="NZ_BSAL01000001.1"/>
</dbReference>
<protein>
    <submittedName>
        <fullName evidence="6">Hisitidine kinase</fullName>
    </submittedName>
</protein>
<accession>A0A1V0M6A5</accession>
<feature type="transmembrane region" description="Helical" evidence="5">
    <location>
        <begin position="138"/>
        <end position="157"/>
    </location>
</feature>
<proteinExistence type="predicted"/>
<evidence type="ECO:0000256" key="1">
    <source>
        <dbReference type="ARBA" id="ARBA00004141"/>
    </source>
</evidence>
<dbReference type="Proteomes" id="UP000644192">
    <property type="component" value="Unassembled WGS sequence"/>
</dbReference>
<dbReference type="InterPro" id="IPR006214">
    <property type="entry name" value="Bax_inhibitor_1-related"/>
</dbReference>
<evidence type="ECO:0000256" key="3">
    <source>
        <dbReference type="ARBA" id="ARBA00022989"/>
    </source>
</evidence>
<organism evidence="6">
    <name type="scientific">Pseudomonas aeruginosa</name>
    <dbReference type="NCBI Taxonomy" id="287"/>
    <lineage>
        <taxon>Bacteria</taxon>
        <taxon>Pseudomonadati</taxon>
        <taxon>Pseudomonadota</taxon>
        <taxon>Gammaproteobacteria</taxon>
        <taxon>Pseudomonadales</taxon>
        <taxon>Pseudomonadaceae</taxon>
        <taxon>Pseudomonas</taxon>
    </lineage>
</organism>
<name>A0A1V0M6A5_PSEAI</name>
<evidence type="ECO:0000256" key="4">
    <source>
        <dbReference type="ARBA" id="ARBA00023136"/>
    </source>
</evidence>
<dbReference type="EMBL" id="KY494864">
    <property type="protein sequence ID" value="ARD70426.1"/>
    <property type="molecule type" value="Genomic_DNA"/>
</dbReference>
<dbReference type="GeneID" id="93444949"/>
<sequence length="218" mass="24254">MFKNDTFSRIGSYHQISASVYNLILGAVLLWGFALNWWMVATIPTETIKAINPLVFIIGYFASAIVGCIIIFSSKNPIISFFGYNMIVVPIGLVLVMFIPGHSQENIIAAVRVTTLLTVSMMVLGTLFPAFFKRIEAALFWALCITIVVELLQIFVFDVKLGVMDWIVAAIFCGYVGVDWGRANQIERTVDNAVDSAASLYLDIINLFVRVLEIISKK</sequence>
<evidence type="ECO:0000313" key="6">
    <source>
        <dbReference type="EMBL" id="ARD70426.1"/>
    </source>
</evidence>
<keyword evidence="3 5" id="KW-1133">Transmembrane helix</keyword>
<geneLocation type="plasmid" evidence="6">
    <name>pJB37</name>
</geneLocation>
<feature type="transmembrane region" description="Helical" evidence="5">
    <location>
        <begin position="107"/>
        <end position="131"/>
    </location>
</feature>
<feature type="transmembrane region" description="Helical" evidence="5">
    <location>
        <begin position="51"/>
        <end position="72"/>
    </location>
</feature>
<evidence type="ECO:0000256" key="2">
    <source>
        <dbReference type="ARBA" id="ARBA00022692"/>
    </source>
</evidence>